<dbReference type="EMBL" id="JARQZJ010000142">
    <property type="protein sequence ID" value="KAK9892952.1"/>
    <property type="molecule type" value="Genomic_DNA"/>
</dbReference>
<comment type="caution">
    <text evidence="1">The sequence shown here is derived from an EMBL/GenBank/DDBJ whole genome shotgun (WGS) entry which is preliminary data.</text>
</comment>
<sequence>MKCLLKYIRKIHEHILCFSRKTTHYAGNARLDVKKIHLMFNEKYPDLAVKYKFYLQFFNENFWVHCFGIKNLKCIMKALDLTDSKGFERVYQYFPIRGHFRSTVAKLVQKTCLSTESYGKRVLEDEKKSFALSTHMSFQYDSDRKGTILAEEYIDGLIIILINKKITTSVSLPSTKTYDLKVPSIKRK</sequence>
<dbReference type="AlphaFoldDB" id="A0AAW1VJD5"/>
<protein>
    <submittedName>
        <fullName evidence="1">Uncharacterized protein</fullName>
    </submittedName>
</protein>
<evidence type="ECO:0000313" key="2">
    <source>
        <dbReference type="Proteomes" id="UP001431783"/>
    </source>
</evidence>
<gene>
    <name evidence="1" type="ORF">WA026_023009</name>
</gene>
<reference evidence="1 2" key="1">
    <citation type="submission" date="2023-03" db="EMBL/GenBank/DDBJ databases">
        <title>Genome insight into feeding habits of ladybird beetles.</title>
        <authorList>
            <person name="Li H.-S."/>
            <person name="Huang Y.-H."/>
            <person name="Pang H."/>
        </authorList>
    </citation>
    <scope>NUCLEOTIDE SEQUENCE [LARGE SCALE GENOMIC DNA]</scope>
    <source>
        <strain evidence="1">SYSU_2023b</strain>
        <tissue evidence="1">Whole body</tissue>
    </source>
</reference>
<name>A0AAW1VJD5_9CUCU</name>
<evidence type="ECO:0000313" key="1">
    <source>
        <dbReference type="EMBL" id="KAK9892952.1"/>
    </source>
</evidence>
<dbReference type="Proteomes" id="UP001431783">
    <property type="component" value="Unassembled WGS sequence"/>
</dbReference>
<organism evidence="1 2">
    <name type="scientific">Henosepilachna vigintioctopunctata</name>
    <dbReference type="NCBI Taxonomy" id="420089"/>
    <lineage>
        <taxon>Eukaryota</taxon>
        <taxon>Metazoa</taxon>
        <taxon>Ecdysozoa</taxon>
        <taxon>Arthropoda</taxon>
        <taxon>Hexapoda</taxon>
        <taxon>Insecta</taxon>
        <taxon>Pterygota</taxon>
        <taxon>Neoptera</taxon>
        <taxon>Endopterygota</taxon>
        <taxon>Coleoptera</taxon>
        <taxon>Polyphaga</taxon>
        <taxon>Cucujiformia</taxon>
        <taxon>Coccinelloidea</taxon>
        <taxon>Coccinellidae</taxon>
        <taxon>Epilachninae</taxon>
        <taxon>Epilachnini</taxon>
        <taxon>Henosepilachna</taxon>
    </lineage>
</organism>
<proteinExistence type="predicted"/>
<keyword evidence="2" id="KW-1185">Reference proteome</keyword>
<accession>A0AAW1VJD5</accession>